<keyword evidence="5" id="KW-0067">ATP-binding</keyword>
<evidence type="ECO:0000256" key="2">
    <source>
        <dbReference type="ARBA" id="ARBA00022598"/>
    </source>
</evidence>
<proteinExistence type="predicted"/>
<dbReference type="Proteomes" id="UP000184394">
    <property type="component" value="Unassembled WGS sequence"/>
</dbReference>
<dbReference type="AlphaFoldDB" id="A0A1M7GD76"/>
<evidence type="ECO:0000256" key="6">
    <source>
        <dbReference type="ARBA" id="ARBA00022888"/>
    </source>
</evidence>
<evidence type="ECO:0000256" key="7">
    <source>
        <dbReference type="ARBA" id="ARBA00029440"/>
    </source>
</evidence>
<feature type="active site" description="For GATase activity" evidence="9">
    <location>
        <position position="2"/>
    </location>
</feature>
<dbReference type="OrthoDB" id="9763290at2"/>
<dbReference type="SUPFAM" id="SSF52402">
    <property type="entry name" value="Adenine nucleotide alpha hydrolases-like"/>
    <property type="match status" value="1"/>
</dbReference>
<evidence type="ECO:0000256" key="8">
    <source>
        <dbReference type="ARBA" id="ARBA00048741"/>
    </source>
</evidence>
<dbReference type="PIRSF" id="PIRSF001589">
    <property type="entry name" value="Asn_synthetase_glu-h"/>
    <property type="match status" value="1"/>
</dbReference>
<dbReference type="InterPro" id="IPR017932">
    <property type="entry name" value="GATase_2_dom"/>
</dbReference>
<reference evidence="12 13" key="1">
    <citation type="submission" date="2016-11" db="EMBL/GenBank/DDBJ databases">
        <authorList>
            <person name="Jaros S."/>
            <person name="Januszkiewicz K."/>
            <person name="Wedrychowicz H."/>
        </authorList>
    </citation>
    <scope>NUCLEOTIDE SEQUENCE [LARGE SCALE GENOMIC DNA]</scope>
    <source>
        <strain evidence="12 13">Y1</strain>
    </source>
</reference>
<dbReference type="SUPFAM" id="SSF56235">
    <property type="entry name" value="N-terminal nucleophile aminohydrolases (Ntn hydrolases)"/>
    <property type="match status" value="1"/>
</dbReference>
<evidence type="ECO:0000256" key="5">
    <source>
        <dbReference type="ARBA" id="ARBA00022840"/>
    </source>
</evidence>
<dbReference type="GO" id="GO:0006529">
    <property type="term" value="P:asparagine biosynthetic process"/>
    <property type="evidence" value="ECO:0007669"/>
    <property type="project" value="UniProtKB-KW"/>
</dbReference>
<dbReference type="PANTHER" id="PTHR11772">
    <property type="entry name" value="ASPARAGINE SYNTHETASE"/>
    <property type="match status" value="1"/>
</dbReference>
<accession>A0A1M7GD76</accession>
<dbReference type="InterPro" id="IPR050795">
    <property type="entry name" value="Asn_Synthetase"/>
</dbReference>
<keyword evidence="9" id="KW-0315">Glutamine amidotransferase</keyword>
<comment type="catalytic activity">
    <reaction evidence="8">
        <text>L-aspartate + L-glutamine + ATP + H2O = L-asparagine + L-glutamate + AMP + diphosphate + H(+)</text>
        <dbReference type="Rhea" id="RHEA:12228"/>
        <dbReference type="ChEBI" id="CHEBI:15377"/>
        <dbReference type="ChEBI" id="CHEBI:15378"/>
        <dbReference type="ChEBI" id="CHEBI:29985"/>
        <dbReference type="ChEBI" id="CHEBI:29991"/>
        <dbReference type="ChEBI" id="CHEBI:30616"/>
        <dbReference type="ChEBI" id="CHEBI:33019"/>
        <dbReference type="ChEBI" id="CHEBI:58048"/>
        <dbReference type="ChEBI" id="CHEBI:58359"/>
        <dbReference type="ChEBI" id="CHEBI:456215"/>
        <dbReference type="EC" id="6.3.5.4"/>
    </reaction>
</comment>
<evidence type="ECO:0000256" key="1">
    <source>
        <dbReference type="ARBA" id="ARBA00012737"/>
    </source>
</evidence>
<name>A0A1M7GD76_RUMFL</name>
<dbReference type="CDD" id="cd01991">
    <property type="entry name" value="Asn_synthase_B_C"/>
    <property type="match status" value="1"/>
</dbReference>
<dbReference type="GO" id="GO:0005524">
    <property type="term" value="F:ATP binding"/>
    <property type="evidence" value="ECO:0007669"/>
    <property type="project" value="UniProtKB-KW"/>
</dbReference>
<dbReference type="GO" id="GO:0004066">
    <property type="term" value="F:asparagine synthase (glutamine-hydrolyzing) activity"/>
    <property type="evidence" value="ECO:0007669"/>
    <property type="project" value="UniProtKB-EC"/>
</dbReference>
<keyword evidence="6 9" id="KW-0061">Asparagine biosynthesis</keyword>
<keyword evidence="4" id="KW-0547">Nucleotide-binding</keyword>
<feature type="domain" description="Glutamine amidotransferase type-2" evidence="11">
    <location>
        <begin position="2"/>
        <end position="190"/>
    </location>
</feature>
<feature type="site" description="Important for beta-aspartyl-AMP intermediate formation" evidence="10">
    <location>
        <position position="334"/>
    </location>
</feature>
<dbReference type="GO" id="GO:0005829">
    <property type="term" value="C:cytosol"/>
    <property type="evidence" value="ECO:0007669"/>
    <property type="project" value="TreeGrafter"/>
</dbReference>
<dbReference type="RefSeq" id="WP_072947855.1">
    <property type="nucleotide sequence ID" value="NZ_FRCT01000001.1"/>
</dbReference>
<dbReference type="InterPro" id="IPR029055">
    <property type="entry name" value="Ntn_hydrolases_N"/>
</dbReference>
<dbReference type="EMBL" id="FRCT01000001">
    <property type="protein sequence ID" value="SHM13819.1"/>
    <property type="molecule type" value="Genomic_DNA"/>
</dbReference>
<dbReference type="EC" id="6.3.5.4" evidence="1"/>
<dbReference type="Gene3D" id="3.40.50.620">
    <property type="entry name" value="HUPs"/>
    <property type="match status" value="1"/>
</dbReference>
<keyword evidence="2" id="KW-0436">Ligase</keyword>
<sequence>MCGIVGAFDSKKEIGIPFIKDMLDKIKFRGNEETLFEMDCVEDAGVFLGTNRLPITKPMNNKQPVVSENNEIMLVMNAEIFNYRKLSADYGLNNIIESDSGDTIFLAEFISNYGIKKTLSEINFEGAFIYFDKKSKQIVFARDHLGIKPLYYISENGKLLISSEIKGLVDYKCSRINVVEPGHVYFYDLESQKLESEKWFTVEKGLEKESLSEIFKSAVEERIPDEKYAILLSGGLDSSLVMAAALRKNRNFVAYTLCTCDSPDLLFARNLCKKHDIELIEVKAESSEQLKEKIPKIVGIVESWQWQVINHSAPMDVLFKKIHDDGIKVVLTGEGADELFFGYDNYGCEKEGKNEERIRRIQDLHKTNCRRLDRMAMAYSIECRVPFLDKRMVQHALNYSFDECVTADNNKMPLRKMAEEYLDIDYCQRKKLSLAKGAGYKYGSGYEEKNVFGINNDFSYDMSENKYMQYAIYPIERYLIDIAYKLGYLKAEYLLTAGI</sequence>
<dbReference type="PROSITE" id="PS51278">
    <property type="entry name" value="GATASE_TYPE_2"/>
    <property type="match status" value="1"/>
</dbReference>
<dbReference type="Pfam" id="PF13537">
    <property type="entry name" value="GATase_7"/>
    <property type="match status" value="1"/>
</dbReference>
<dbReference type="InterPro" id="IPR001962">
    <property type="entry name" value="Asn_synthase"/>
</dbReference>
<dbReference type="Gene3D" id="3.60.20.10">
    <property type="entry name" value="Glutamine Phosphoribosylpyrophosphate, subunit 1, domain 1"/>
    <property type="match status" value="1"/>
</dbReference>
<organism evidence="12 13">
    <name type="scientific">Ruminococcus flavefaciens</name>
    <dbReference type="NCBI Taxonomy" id="1265"/>
    <lineage>
        <taxon>Bacteria</taxon>
        <taxon>Bacillati</taxon>
        <taxon>Bacillota</taxon>
        <taxon>Clostridia</taxon>
        <taxon>Eubacteriales</taxon>
        <taxon>Oscillospiraceae</taxon>
        <taxon>Ruminococcus</taxon>
    </lineage>
</organism>
<evidence type="ECO:0000256" key="9">
    <source>
        <dbReference type="PIRSR" id="PIRSR001589-1"/>
    </source>
</evidence>
<evidence type="ECO:0000313" key="13">
    <source>
        <dbReference type="Proteomes" id="UP000184394"/>
    </source>
</evidence>
<evidence type="ECO:0000259" key="11">
    <source>
        <dbReference type="PROSITE" id="PS51278"/>
    </source>
</evidence>
<dbReference type="InterPro" id="IPR006426">
    <property type="entry name" value="Asn_synth_AEB"/>
</dbReference>
<evidence type="ECO:0000256" key="4">
    <source>
        <dbReference type="ARBA" id="ARBA00022741"/>
    </source>
</evidence>
<comment type="pathway">
    <text evidence="7">Amino-acid biosynthesis.</text>
</comment>
<dbReference type="InterPro" id="IPR014729">
    <property type="entry name" value="Rossmann-like_a/b/a_fold"/>
</dbReference>
<evidence type="ECO:0000256" key="10">
    <source>
        <dbReference type="PIRSR" id="PIRSR001589-3"/>
    </source>
</evidence>
<dbReference type="PANTHER" id="PTHR11772:SF2">
    <property type="entry name" value="ASPARAGINE SYNTHETASE [GLUTAMINE-HYDROLYZING]"/>
    <property type="match status" value="1"/>
</dbReference>
<evidence type="ECO:0000256" key="3">
    <source>
        <dbReference type="ARBA" id="ARBA00022605"/>
    </source>
</evidence>
<dbReference type="Pfam" id="PF00733">
    <property type="entry name" value="Asn_synthase"/>
    <property type="match status" value="2"/>
</dbReference>
<protein>
    <recommendedName>
        <fullName evidence="1">asparagine synthase (glutamine-hydrolyzing)</fullName>
        <ecNumber evidence="1">6.3.5.4</ecNumber>
    </recommendedName>
</protein>
<evidence type="ECO:0000313" key="12">
    <source>
        <dbReference type="EMBL" id="SHM13819.1"/>
    </source>
</evidence>
<keyword evidence="3 9" id="KW-0028">Amino-acid biosynthesis</keyword>
<gene>
    <name evidence="12" type="ORF">SAMN04487860_101204</name>
</gene>